<feature type="compositionally biased region" description="Low complexity" evidence="7">
    <location>
        <begin position="22"/>
        <end position="32"/>
    </location>
</feature>
<dbReference type="Proteomes" id="UP000238218">
    <property type="component" value="Unassembled WGS sequence"/>
</dbReference>
<gene>
    <name evidence="8" type="ORF">C7B81_10430</name>
</gene>
<dbReference type="InterPro" id="IPR036249">
    <property type="entry name" value="Thioredoxin-like_sf"/>
</dbReference>
<dbReference type="PANTHER" id="PTHR43342">
    <property type="entry name" value="NADH-QUINONE OXIDOREDUCTASE, E SUBUNIT"/>
    <property type="match status" value="1"/>
</dbReference>
<evidence type="ECO:0000256" key="7">
    <source>
        <dbReference type="SAM" id="MobiDB-lite"/>
    </source>
</evidence>
<organism evidence="8 9">
    <name type="scientific">Aphanothece cf. minutissima CCALA 015</name>
    <dbReference type="NCBI Taxonomy" id="2107695"/>
    <lineage>
        <taxon>Bacteria</taxon>
        <taxon>Bacillati</taxon>
        <taxon>Cyanobacteriota</taxon>
        <taxon>Cyanophyceae</taxon>
        <taxon>Oscillatoriophycideae</taxon>
        <taxon>Chroococcales</taxon>
        <taxon>Aphanothecaceae</taxon>
        <taxon>Aphanothece</taxon>
    </lineage>
</organism>
<evidence type="ECO:0000313" key="9">
    <source>
        <dbReference type="Proteomes" id="UP000238218"/>
    </source>
</evidence>
<dbReference type="InterPro" id="IPR028431">
    <property type="entry name" value="NADP_DH_HndA-like"/>
</dbReference>
<dbReference type="SUPFAM" id="SSF52833">
    <property type="entry name" value="Thioredoxin-like"/>
    <property type="match status" value="1"/>
</dbReference>
<accession>A0ABX5F719</accession>
<proteinExistence type="inferred from homology"/>
<dbReference type="Gene3D" id="3.40.30.10">
    <property type="entry name" value="Glutaredoxin"/>
    <property type="match status" value="1"/>
</dbReference>
<dbReference type="Gene3D" id="1.10.10.1590">
    <property type="entry name" value="NADH-quinone oxidoreductase subunit E"/>
    <property type="match status" value="1"/>
</dbReference>
<dbReference type="InterPro" id="IPR041921">
    <property type="entry name" value="NuoE_N"/>
</dbReference>
<dbReference type="InterPro" id="IPR002023">
    <property type="entry name" value="NuoE-like"/>
</dbReference>
<reference evidence="8 9" key="1">
    <citation type="submission" date="2018-03" db="EMBL/GenBank/DDBJ databases">
        <title>The ancient ancestry and fast evolution of plastids.</title>
        <authorList>
            <person name="Moore K.R."/>
            <person name="Magnabosco C."/>
            <person name="Momper L."/>
            <person name="Gold D.A."/>
            <person name="Bosak T."/>
            <person name="Fournier G.P."/>
        </authorList>
    </citation>
    <scope>NUCLEOTIDE SEQUENCE [LARGE SCALE GENOMIC DNA]</scope>
    <source>
        <strain evidence="8 9">CCALA 015</strain>
    </source>
</reference>
<keyword evidence="2" id="KW-0001">2Fe-2S</keyword>
<comment type="caution">
    <text evidence="8">The sequence shown here is derived from an EMBL/GenBank/DDBJ whole genome shotgun (WGS) entry which is preliminary data.</text>
</comment>
<comment type="similarity">
    <text evidence="1">Belongs to the complex I 24 kDa subunit family.</text>
</comment>
<protein>
    <submittedName>
        <fullName evidence="8">NADH-quinone oxidoreductase subunit E</fullName>
    </submittedName>
</protein>
<evidence type="ECO:0000256" key="1">
    <source>
        <dbReference type="ARBA" id="ARBA00010643"/>
    </source>
</evidence>
<dbReference type="InterPro" id="IPR042128">
    <property type="entry name" value="NuoE_dom"/>
</dbReference>
<comment type="cofactor">
    <cofactor evidence="6">
        <name>[2Fe-2S] cluster</name>
        <dbReference type="ChEBI" id="CHEBI:190135"/>
    </cofactor>
</comment>
<dbReference type="EMBL" id="PVWP01000006">
    <property type="protein sequence ID" value="PSB37349.1"/>
    <property type="molecule type" value="Genomic_DNA"/>
</dbReference>
<keyword evidence="9" id="KW-1185">Reference proteome</keyword>
<dbReference type="PANTHER" id="PTHR43342:SF2">
    <property type="entry name" value="POTENTIAL NAD-REDUCING HYDROGENASE SUBUNIT"/>
    <property type="match status" value="1"/>
</dbReference>
<evidence type="ECO:0000256" key="6">
    <source>
        <dbReference type="ARBA" id="ARBA00034078"/>
    </source>
</evidence>
<dbReference type="CDD" id="cd03064">
    <property type="entry name" value="TRX_Fd_NuoE"/>
    <property type="match status" value="1"/>
</dbReference>
<keyword evidence="3" id="KW-0479">Metal-binding</keyword>
<dbReference type="Pfam" id="PF01257">
    <property type="entry name" value="2Fe-2S_thioredx"/>
    <property type="match status" value="1"/>
</dbReference>
<name>A0ABX5F719_9CHRO</name>
<dbReference type="PIRSF" id="PIRSF000216">
    <property type="entry name" value="NADH_DH_24kDa"/>
    <property type="match status" value="1"/>
</dbReference>
<keyword evidence="5" id="KW-0411">Iron-sulfur</keyword>
<sequence>MTNPAAVASKRTWETQGMTRSAATAAPTAAAAGDDDPRIAQVVRRHGARADALIEVLHQVQEIHGYLSPESLRVVAVAMRLPLSRVHGVASFYHLFRLEPPTAHRCAICLGTACYVKGGGQVAARIEQRLGVRLDDPAGDGVWALQHVSCLGACGQAPVLVVDGELVTRLPVDQPEELDARLEAAGVPQRTTT</sequence>
<feature type="region of interest" description="Disordered" evidence="7">
    <location>
        <begin position="1"/>
        <end position="34"/>
    </location>
</feature>
<evidence type="ECO:0000313" key="8">
    <source>
        <dbReference type="EMBL" id="PSB37349.1"/>
    </source>
</evidence>
<keyword evidence="4" id="KW-0408">Iron</keyword>
<evidence type="ECO:0000256" key="5">
    <source>
        <dbReference type="ARBA" id="ARBA00023014"/>
    </source>
</evidence>
<evidence type="ECO:0000256" key="2">
    <source>
        <dbReference type="ARBA" id="ARBA00022714"/>
    </source>
</evidence>
<evidence type="ECO:0000256" key="4">
    <source>
        <dbReference type="ARBA" id="ARBA00023004"/>
    </source>
</evidence>
<evidence type="ECO:0000256" key="3">
    <source>
        <dbReference type="ARBA" id="ARBA00022723"/>
    </source>
</evidence>